<comment type="caution">
    <text evidence="3">The sequence shown here is derived from an EMBL/GenBank/DDBJ whole genome shotgun (WGS) entry which is preliminary data.</text>
</comment>
<feature type="chain" id="PRO_5013023840" description="DUF6536 domain-containing protein" evidence="1">
    <location>
        <begin position="25"/>
        <end position="122"/>
    </location>
</feature>
<evidence type="ECO:0000313" key="4">
    <source>
        <dbReference type="Proteomes" id="UP000190776"/>
    </source>
</evidence>
<evidence type="ECO:0000313" key="3">
    <source>
        <dbReference type="EMBL" id="OMP88404.1"/>
    </source>
</evidence>
<feature type="domain" description="DUF6536" evidence="2">
    <location>
        <begin position="2"/>
        <end position="122"/>
    </location>
</feature>
<gene>
    <name evidence="3" type="ORF">BK809_0003161</name>
</gene>
<protein>
    <recommendedName>
        <fullName evidence="2">DUF6536 domain-containing protein</fullName>
    </recommendedName>
</protein>
<dbReference type="PANTHER" id="PTHR35395:SF1">
    <property type="entry name" value="DUF6536 DOMAIN-CONTAINING PROTEIN"/>
    <property type="match status" value="1"/>
</dbReference>
<name>A0A1S8BLM9_9PEZI</name>
<reference evidence="3 4" key="1">
    <citation type="submission" date="2017-01" db="EMBL/GenBank/DDBJ databases">
        <title>Draft genome sequence of Diplodia seriata F98.1, a fungal species involved in grapevine trunk diseases.</title>
        <authorList>
            <person name="Robert-Siegwald G."/>
            <person name="Vallet J."/>
            <person name="Abou-Mansour E."/>
            <person name="Xu J."/>
            <person name="Rey P."/>
            <person name="Bertsch C."/>
            <person name="Rego C."/>
            <person name="Larignon P."/>
            <person name="Fontaine F."/>
            <person name="Lebrun M.-H."/>
        </authorList>
    </citation>
    <scope>NUCLEOTIDE SEQUENCE [LARGE SCALE GENOMIC DNA]</scope>
    <source>
        <strain evidence="3 4">F98.1</strain>
    </source>
</reference>
<dbReference type="InterPro" id="IPR046623">
    <property type="entry name" value="DUF6536"/>
</dbReference>
<dbReference type="STRING" id="420778.A0A1S8BLM9"/>
<sequence length="122" mass="13401">MGAVLSVCTLVTNIVVLAVTSAMADHQSDIATIRKGDCSEMEHLQLGIHLAINAISTLLLGASNYCMQCLSAPTRADVDQAHRRGMWLDIDIPSPRNFRFIRPIKSLYWCLLAISSVPLHLL</sequence>
<dbReference type="Pfam" id="PF20163">
    <property type="entry name" value="DUF6536"/>
    <property type="match status" value="1"/>
</dbReference>
<proteinExistence type="predicted"/>
<evidence type="ECO:0000256" key="1">
    <source>
        <dbReference type="SAM" id="SignalP"/>
    </source>
</evidence>
<organism evidence="3 4">
    <name type="scientific">Diplodia seriata</name>
    <dbReference type="NCBI Taxonomy" id="420778"/>
    <lineage>
        <taxon>Eukaryota</taxon>
        <taxon>Fungi</taxon>
        <taxon>Dikarya</taxon>
        <taxon>Ascomycota</taxon>
        <taxon>Pezizomycotina</taxon>
        <taxon>Dothideomycetes</taxon>
        <taxon>Dothideomycetes incertae sedis</taxon>
        <taxon>Botryosphaeriales</taxon>
        <taxon>Botryosphaeriaceae</taxon>
        <taxon>Diplodia</taxon>
    </lineage>
</organism>
<feature type="signal peptide" evidence="1">
    <location>
        <begin position="1"/>
        <end position="24"/>
    </location>
</feature>
<dbReference type="EMBL" id="MSZU01000075">
    <property type="protein sequence ID" value="OMP88404.1"/>
    <property type="molecule type" value="Genomic_DNA"/>
</dbReference>
<dbReference type="AlphaFoldDB" id="A0A1S8BLM9"/>
<dbReference type="Proteomes" id="UP000190776">
    <property type="component" value="Unassembled WGS sequence"/>
</dbReference>
<dbReference type="OrthoDB" id="5429634at2759"/>
<evidence type="ECO:0000259" key="2">
    <source>
        <dbReference type="Pfam" id="PF20163"/>
    </source>
</evidence>
<accession>A0A1S8BLM9</accession>
<dbReference type="PANTHER" id="PTHR35395">
    <property type="entry name" value="DUF6536 DOMAIN-CONTAINING PROTEIN"/>
    <property type="match status" value="1"/>
</dbReference>
<keyword evidence="1" id="KW-0732">Signal</keyword>